<dbReference type="CDD" id="cd07986">
    <property type="entry name" value="LPLAT_ACT14924-like"/>
    <property type="match status" value="1"/>
</dbReference>
<organism evidence="3 4">
    <name type="scientific">Maioricimonas rarisocia</name>
    <dbReference type="NCBI Taxonomy" id="2528026"/>
    <lineage>
        <taxon>Bacteria</taxon>
        <taxon>Pseudomonadati</taxon>
        <taxon>Planctomycetota</taxon>
        <taxon>Planctomycetia</taxon>
        <taxon>Planctomycetales</taxon>
        <taxon>Planctomycetaceae</taxon>
        <taxon>Maioricimonas</taxon>
    </lineage>
</organism>
<evidence type="ECO:0000259" key="2">
    <source>
        <dbReference type="SMART" id="SM00563"/>
    </source>
</evidence>
<gene>
    <name evidence="3" type="ORF">Mal4_10740</name>
</gene>
<dbReference type="Pfam" id="PF19576">
    <property type="entry name" value="Acyltransf_2"/>
    <property type="match status" value="1"/>
</dbReference>
<reference evidence="3 4" key="1">
    <citation type="submission" date="2019-02" db="EMBL/GenBank/DDBJ databases">
        <title>Deep-cultivation of Planctomycetes and their phenomic and genomic characterization uncovers novel biology.</title>
        <authorList>
            <person name="Wiegand S."/>
            <person name="Jogler M."/>
            <person name="Boedeker C."/>
            <person name="Pinto D."/>
            <person name="Vollmers J."/>
            <person name="Rivas-Marin E."/>
            <person name="Kohn T."/>
            <person name="Peeters S.H."/>
            <person name="Heuer A."/>
            <person name="Rast P."/>
            <person name="Oberbeckmann S."/>
            <person name="Bunk B."/>
            <person name="Jeske O."/>
            <person name="Meyerdierks A."/>
            <person name="Storesund J.E."/>
            <person name="Kallscheuer N."/>
            <person name="Luecker S."/>
            <person name="Lage O.M."/>
            <person name="Pohl T."/>
            <person name="Merkel B.J."/>
            <person name="Hornburger P."/>
            <person name="Mueller R.-W."/>
            <person name="Bruemmer F."/>
            <person name="Labrenz M."/>
            <person name="Spormann A.M."/>
            <person name="Op den Camp H."/>
            <person name="Overmann J."/>
            <person name="Amann R."/>
            <person name="Jetten M.S.M."/>
            <person name="Mascher T."/>
            <person name="Medema M.H."/>
            <person name="Devos D.P."/>
            <person name="Kaster A.-K."/>
            <person name="Ovreas L."/>
            <person name="Rohde M."/>
            <person name="Galperin M.Y."/>
            <person name="Jogler C."/>
        </authorList>
    </citation>
    <scope>NUCLEOTIDE SEQUENCE [LARGE SCALE GENOMIC DNA]</scope>
    <source>
        <strain evidence="3 4">Mal4</strain>
    </source>
</reference>
<keyword evidence="4" id="KW-1185">Reference proteome</keyword>
<dbReference type="KEGG" id="mri:Mal4_10740"/>
<dbReference type="InterPro" id="IPR002123">
    <property type="entry name" value="Plipid/glycerol_acylTrfase"/>
</dbReference>
<sequence length="293" mass="32183">MSRPDDVTEGKSSVSTTTLAAPPSERLSYAAGVTQPWRRTLIRLVERAMGVRSLLQLYDAAAREAAEGVDPFLAGKKHLDVQVDIEAGSLDRIPATGPLLIVSNHPFGAVDGLILCSLVTQVRKDFRILLNHVASQIHEIEPWILPIDFRPVRESREVNLQSRKKAIELLQEGGCLVLFPAGSIATTETNYGLWGSATEREWTPFTSRLILKSQPTVLPIYISGQNSRLFQVASHVSPTLRAALLVREISNKKGRRIGVRIGEPIDTTTADLPSDRQELADLLQQRTLALAGD</sequence>
<dbReference type="EMBL" id="CP036275">
    <property type="protein sequence ID" value="QDU36776.1"/>
    <property type="molecule type" value="Genomic_DNA"/>
</dbReference>
<feature type="compositionally biased region" description="Polar residues" evidence="1">
    <location>
        <begin position="10"/>
        <end position="19"/>
    </location>
</feature>
<accession>A0A517Z2V7</accession>
<feature type="region of interest" description="Disordered" evidence="1">
    <location>
        <begin position="1"/>
        <end position="20"/>
    </location>
</feature>
<evidence type="ECO:0000313" key="3">
    <source>
        <dbReference type="EMBL" id="QDU36776.1"/>
    </source>
</evidence>
<protein>
    <recommendedName>
        <fullName evidence="2">Phospholipid/glycerol acyltransferase domain-containing protein</fullName>
    </recommendedName>
</protein>
<dbReference type="SMART" id="SM00563">
    <property type="entry name" value="PlsC"/>
    <property type="match status" value="1"/>
</dbReference>
<dbReference type="InterPro" id="IPR045746">
    <property type="entry name" value="ACT14924-like_Acyltransf_dom"/>
</dbReference>
<dbReference type="Proteomes" id="UP000320496">
    <property type="component" value="Chromosome"/>
</dbReference>
<proteinExistence type="predicted"/>
<dbReference type="AlphaFoldDB" id="A0A517Z2V7"/>
<name>A0A517Z2V7_9PLAN</name>
<feature type="domain" description="Phospholipid/glycerol acyltransferase" evidence="2">
    <location>
        <begin position="99"/>
        <end position="225"/>
    </location>
</feature>
<dbReference type="SUPFAM" id="SSF69593">
    <property type="entry name" value="Glycerol-3-phosphate (1)-acyltransferase"/>
    <property type="match status" value="1"/>
</dbReference>
<evidence type="ECO:0000256" key="1">
    <source>
        <dbReference type="SAM" id="MobiDB-lite"/>
    </source>
</evidence>
<evidence type="ECO:0000313" key="4">
    <source>
        <dbReference type="Proteomes" id="UP000320496"/>
    </source>
</evidence>
<dbReference type="GO" id="GO:0016746">
    <property type="term" value="F:acyltransferase activity"/>
    <property type="evidence" value="ECO:0007669"/>
    <property type="project" value="InterPro"/>
</dbReference>